<feature type="transmembrane region" description="Helical" evidence="7">
    <location>
        <begin position="117"/>
        <end position="136"/>
    </location>
</feature>
<name>A0A0R2Q764_9ACTN</name>
<keyword evidence="2" id="KW-0813">Transport</keyword>
<proteinExistence type="predicted"/>
<dbReference type="InterPro" id="IPR011701">
    <property type="entry name" value="MFS"/>
</dbReference>
<reference evidence="9 10" key="1">
    <citation type="submission" date="2015-10" db="EMBL/GenBank/DDBJ databases">
        <title>Metagenome-Assembled Genomes uncover a global brackish microbiome.</title>
        <authorList>
            <person name="Hugerth L.W."/>
            <person name="Larsson J."/>
            <person name="Alneberg J."/>
            <person name="Lindh M.V."/>
            <person name="Legrand C."/>
            <person name="Pinhassi J."/>
            <person name="Andersson A.F."/>
        </authorList>
    </citation>
    <scope>NUCLEOTIDE SEQUENCE [LARGE SCALE GENOMIC DNA]</scope>
    <source>
        <strain evidence="9">BACL6 MAG-120924-bin43</strain>
    </source>
</reference>
<feature type="transmembrane region" description="Helical" evidence="7">
    <location>
        <begin position="85"/>
        <end position="105"/>
    </location>
</feature>
<feature type="transmembrane region" description="Helical" evidence="7">
    <location>
        <begin position="433"/>
        <end position="454"/>
    </location>
</feature>
<dbReference type="GO" id="GO:0022857">
    <property type="term" value="F:transmembrane transporter activity"/>
    <property type="evidence" value="ECO:0007669"/>
    <property type="project" value="InterPro"/>
</dbReference>
<feature type="transmembrane region" description="Helical" evidence="7">
    <location>
        <begin position="201"/>
        <end position="224"/>
    </location>
</feature>
<organism evidence="9 10">
    <name type="scientific">Acidimicrobiia bacterium BACL6 MAG-120924-bin43</name>
    <dbReference type="NCBI Taxonomy" id="1655583"/>
    <lineage>
        <taxon>Bacteria</taxon>
        <taxon>Bacillati</taxon>
        <taxon>Actinomycetota</taxon>
        <taxon>Acidimicrobiia</taxon>
        <taxon>acIV cluster</taxon>
    </lineage>
</organism>
<feature type="domain" description="Major facilitator superfamily (MFS) profile" evidence="8">
    <location>
        <begin position="51"/>
        <end position="495"/>
    </location>
</feature>
<dbReference type="EMBL" id="LIBJ01000352">
    <property type="protein sequence ID" value="KRO46145.1"/>
    <property type="molecule type" value="Genomic_DNA"/>
</dbReference>
<dbReference type="PANTHER" id="PTHR42718">
    <property type="entry name" value="MAJOR FACILITATOR SUPERFAMILY MULTIDRUG TRANSPORTER MFSC"/>
    <property type="match status" value="1"/>
</dbReference>
<keyword evidence="3" id="KW-1003">Cell membrane</keyword>
<dbReference type="SUPFAM" id="SSF103473">
    <property type="entry name" value="MFS general substrate transporter"/>
    <property type="match status" value="1"/>
</dbReference>
<evidence type="ECO:0000259" key="8">
    <source>
        <dbReference type="PROSITE" id="PS50850"/>
    </source>
</evidence>
<gene>
    <name evidence="9" type="ORF">ABR75_07960</name>
</gene>
<feature type="transmembrane region" description="Helical" evidence="7">
    <location>
        <begin position="261"/>
        <end position="283"/>
    </location>
</feature>
<feature type="transmembrane region" description="Helical" evidence="7">
    <location>
        <begin position="466"/>
        <end position="487"/>
    </location>
</feature>
<evidence type="ECO:0000256" key="6">
    <source>
        <dbReference type="ARBA" id="ARBA00023136"/>
    </source>
</evidence>
<evidence type="ECO:0000256" key="3">
    <source>
        <dbReference type="ARBA" id="ARBA00022475"/>
    </source>
</evidence>
<dbReference type="Pfam" id="PF07690">
    <property type="entry name" value="MFS_1"/>
    <property type="match status" value="1"/>
</dbReference>
<dbReference type="AlphaFoldDB" id="A0A0R2Q764"/>
<feature type="transmembrane region" description="Helical" evidence="7">
    <location>
        <begin position="142"/>
        <end position="164"/>
    </location>
</feature>
<sequence length="497" mass="52225">MKKNEHLAKSLDDEVGIIDSGGVDEISVIPWSRLLKGRVAKTVGLTHRKATLAVLLASVFTVSFTITLLVVSLKTVADSLGSSVTVLSWTITAPLLAFGVVGPAFGKSGDLWGHKRMFVGGLLFAGIFSLISGFAWNAVSLIVFRTLSAAAGAATGPSAMAYINRMFRADERVRPLGYWSFVTAGAPVLGVVLGTPLVEIFGWRVIFLVQAPLCALGALVSFKLLPDTDRQENVRFDVRGSVTLGAGSVLILLTINRGNSWGWQSAATLASGFAGIAALLIFYRVEKTATDPLIPVKWLRTRNVAFPIATQGLMNMAYMGSFLLLPQLLENGLGYKPSHIGWLVIARPLTFSLIAPMAGYIVGRTGERNTGMAGAGAILIAMIMMHSIGVGTHDWVIVFSLALTGLGMGIAAPSLTALLAASVNSSDMGVASAMQQLMSQMGAVMGGALMISVHDITESSGKVASYSNGLLVGVVSTALAIITASLVRSVDRTAKTL</sequence>
<evidence type="ECO:0000256" key="5">
    <source>
        <dbReference type="ARBA" id="ARBA00022989"/>
    </source>
</evidence>
<comment type="subcellular location">
    <subcellularLocation>
        <location evidence="1">Cell membrane</location>
        <topology evidence="1">Multi-pass membrane protein</topology>
    </subcellularLocation>
</comment>
<comment type="caution">
    <text evidence="9">The sequence shown here is derived from an EMBL/GenBank/DDBJ whole genome shotgun (WGS) entry which is preliminary data.</text>
</comment>
<evidence type="ECO:0000256" key="2">
    <source>
        <dbReference type="ARBA" id="ARBA00022448"/>
    </source>
</evidence>
<feature type="transmembrane region" description="Helical" evidence="7">
    <location>
        <begin position="50"/>
        <end position="73"/>
    </location>
</feature>
<evidence type="ECO:0000313" key="10">
    <source>
        <dbReference type="Proteomes" id="UP000051017"/>
    </source>
</evidence>
<dbReference type="GO" id="GO:0005886">
    <property type="term" value="C:plasma membrane"/>
    <property type="evidence" value="ECO:0007669"/>
    <property type="project" value="UniProtKB-SubCell"/>
</dbReference>
<feature type="transmembrane region" description="Helical" evidence="7">
    <location>
        <begin position="176"/>
        <end position="195"/>
    </location>
</feature>
<keyword evidence="4 7" id="KW-0812">Transmembrane</keyword>
<keyword evidence="5 7" id="KW-1133">Transmembrane helix</keyword>
<dbReference type="CDD" id="cd17321">
    <property type="entry name" value="MFS_MMR_MDR_like"/>
    <property type="match status" value="1"/>
</dbReference>
<dbReference type="Proteomes" id="UP000051017">
    <property type="component" value="Unassembled WGS sequence"/>
</dbReference>
<evidence type="ECO:0000256" key="7">
    <source>
        <dbReference type="SAM" id="Phobius"/>
    </source>
</evidence>
<dbReference type="InterPro" id="IPR036259">
    <property type="entry name" value="MFS_trans_sf"/>
</dbReference>
<feature type="transmembrane region" description="Helical" evidence="7">
    <location>
        <begin position="236"/>
        <end position="255"/>
    </location>
</feature>
<dbReference type="PANTHER" id="PTHR42718:SF46">
    <property type="entry name" value="BLR6921 PROTEIN"/>
    <property type="match status" value="1"/>
</dbReference>
<accession>A0A0R2Q764</accession>
<dbReference type="Gene3D" id="1.20.1250.20">
    <property type="entry name" value="MFS general substrate transporter like domains"/>
    <property type="match status" value="2"/>
</dbReference>
<feature type="transmembrane region" description="Helical" evidence="7">
    <location>
        <begin position="340"/>
        <end position="363"/>
    </location>
</feature>
<evidence type="ECO:0000313" key="9">
    <source>
        <dbReference type="EMBL" id="KRO46145.1"/>
    </source>
</evidence>
<feature type="transmembrane region" description="Helical" evidence="7">
    <location>
        <begin position="395"/>
        <end position="421"/>
    </location>
</feature>
<keyword evidence="6 7" id="KW-0472">Membrane</keyword>
<protein>
    <recommendedName>
        <fullName evidence="8">Major facilitator superfamily (MFS) profile domain-containing protein</fullName>
    </recommendedName>
</protein>
<dbReference type="PROSITE" id="PS50850">
    <property type="entry name" value="MFS"/>
    <property type="match status" value="1"/>
</dbReference>
<feature type="transmembrane region" description="Helical" evidence="7">
    <location>
        <begin position="370"/>
        <end position="389"/>
    </location>
</feature>
<evidence type="ECO:0000256" key="4">
    <source>
        <dbReference type="ARBA" id="ARBA00022692"/>
    </source>
</evidence>
<evidence type="ECO:0000256" key="1">
    <source>
        <dbReference type="ARBA" id="ARBA00004651"/>
    </source>
</evidence>
<dbReference type="InterPro" id="IPR020846">
    <property type="entry name" value="MFS_dom"/>
</dbReference>
<feature type="transmembrane region" description="Helical" evidence="7">
    <location>
        <begin position="304"/>
        <end position="328"/>
    </location>
</feature>